<dbReference type="STRING" id="1561998.A0A1I7TY54"/>
<name>A0A1I7TY54_9PELO</name>
<evidence type="ECO:0000313" key="3">
    <source>
        <dbReference type="WBParaSite" id="Csp11.Scaffold629.g12964.t1"/>
    </source>
</evidence>
<reference evidence="3" key="1">
    <citation type="submission" date="2016-11" db="UniProtKB">
        <authorList>
            <consortium name="WormBaseParasite"/>
        </authorList>
    </citation>
    <scope>IDENTIFICATION</scope>
</reference>
<feature type="region of interest" description="Disordered" evidence="1">
    <location>
        <begin position="64"/>
        <end position="177"/>
    </location>
</feature>
<dbReference type="AlphaFoldDB" id="A0A1I7TY54"/>
<proteinExistence type="predicted"/>
<dbReference type="eggNOG" id="ENOG502TH2S">
    <property type="taxonomic scope" value="Eukaryota"/>
</dbReference>
<evidence type="ECO:0000256" key="1">
    <source>
        <dbReference type="SAM" id="MobiDB-lite"/>
    </source>
</evidence>
<evidence type="ECO:0000313" key="2">
    <source>
        <dbReference type="Proteomes" id="UP000095282"/>
    </source>
</evidence>
<dbReference type="PANTHER" id="PTHR37960:SF4">
    <property type="entry name" value="BZIP DOMAIN-CONTAINING PROTEIN"/>
    <property type="match status" value="1"/>
</dbReference>
<organism evidence="2 3">
    <name type="scientific">Caenorhabditis tropicalis</name>
    <dbReference type="NCBI Taxonomy" id="1561998"/>
    <lineage>
        <taxon>Eukaryota</taxon>
        <taxon>Metazoa</taxon>
        <taxon>Ecdysozoa</taxon>
        <taxon>Nematoda</taxon>
        <taxon>Chromadorea</taxon>
        <taxon>Rhabditida</taxon>
        <taxon>Rhabditina</taxon>
        <taxon>Rhabditomorpha</taxon>
        <taxon>Rhabditoidea</taxon>
        <taxon>Rhabditidae</taxon>
        <taxon>Peloderinae</taxon>
        <taxon>Caenorhabditis</taxon>
    </lineage>
</organism>
<keyword evidence="2" id="KW-1185">Reference proteome</keyword>
<feature type="compositionally biased region" description="Polar residues" evidence="1">
    <location>
        <begin position="388"/>
        <end position="401"/>
    </location>
</feature>
<dbReference type="PANTHER" id="PTHR37960">
    <property type="entry name" value="PROTEIN CBG06493-RELATED"/>
    <property type="match status" value="1"/>
</dbReference>
<protein>
    <submittedName>
        <fullName evidence="3">BZIP domain-containing protein</fullName>
    </submittedName>
</protein>
<accession>A0A1I7TY54</accession>
<sequence>MASFIRSFFKSKRVRKDFKDETTGNEEDYLVFQPCQRSASLKRPPQTRFANDCMLPATAAYHTTSAPRLRKGPQSCPEGNIDDEDDIPRRRQAIRIDASEDRRQFQSQRDLTRQPRSDLFRSGSMRNPKTVYDFRSDDDDGYEKYRKSRYSQQDLERQRREDRREDRRKQEKLEKKRANYEHAMANMAYCMASVQQMEQLKRERDQYRKEMSRYKTRCEKLENRVEQMEQRATPSFGSMQPLLTNPMLQSPFHTPQFPPPLSFQYPNPMGMTSSSHQNNLQNVPPHSQNFMPPAPLQNFHRSTDFLNMKGLQQQLPYSGNGHLNSKHGGSTSFTLSNTPTTIGSEGAGESLVNPSDLSFLGDLNFKAPSGFDDSDEDEIKNYRFEAPSSMSELTQSTTTTQ</sequence>
<dbReference type="Proteomes" id="UP000095282">
    <property type="component" value="Unplaced"/>
</dbReference>
<feature type="compositionally biased region" description="Basic and acidic residues" evidence="1">
    <location>
        <begin position="97"/>
        <end position="119"/>
    </location>
</feature>
<feature type="region of interest" description="Disordered" evidence="1">
    <location>
        <begin position="366"/>
        <end position="401"/>
    </location>
</feature>
<feature type="compositionally biased region" description="Basic and acidic residues" evidence="1">
    <location>
        <begin position="154"/>
        <end position="177"/>
    </location>
</feature>
<dbReference type="WBParaSite" id="Csp11.Scaffold629.g12964.t1">
    <property type="protein sequence ID" value="Csp11.Scaffold629.g12964.t1"/>
    <property type="gene ID" value="Csp11.Scaffold629.g12964"/>
</dbReference>